<comment type="caution">
    <text evidence="8">The sequence shown here is derived from an EMBL/GenBank/DDBJ whole genome shotgun (WGS) entry which is preliminary data.</text>
</comment>
<organism evidence="8 9">
    <name type="scientific">Coilia grayii</name>
    <name type="common">Gray's grenadier anchovy</name>
    <dbReference type="NCBI Taxonomy" id="363190"/>
    <lineage>
        <taxon>Eukaryota</taxon>
        <taxon>Metazoa</taxon>
        <taxon>Chordata</taxon>
        <taxon>Craniata</taxon>
        <taxon>Vertebrata</taxon>
        <taxon>Euteleostomi</taxon>
        <taxon>Actinopterygii</taxon>
        <taxon>Neopterygii</taxon>
        <taxon>Teleostei</taxon>
        <taxon>Clupei</taxon>
        <taxon>Clupeiformes</taxon>
        <taxon>Clupeoidei</taxon>
        <taxon>Engraulidae</taxon>
        <taxon>Coilinae</taxon>
        <taxon>Coilia</taxon>
    </lineage>
</organism>
<keyword evidence="4" id="KW-0391">Immunity</keyword>
<accession>A0ABD1IWS9</accession>
<evidence type="ECO:0000256" key="5">
    <source>
        <dbReference type="ARBA" id="ARBA00038199"/>
    </source>
</evidence>
<evidence type="ECO:0000256" key="2">
    <source>
        <dbReference type="ARBA" id="ARBA00022490"/>
    </source>
</evidence>
<comment type="subcellular location">
    <subcellularLocation>
        <location evidence="1">Cytoplasm</location>
    </subcellularLocation>
</comment>
<dbReference type="InterPro" id="IPR000253">
    <property type="entry name" value="FHA_dom"/>
</dbReference>
<keyword evidence="2" id="KW-0963">Cytoplasm</keyword>
<feature type="domain" description="FHA" evidence="7">
    <location>
        <begin position="46"/>
        <end position="102"/>
    </location>
</feature>
<dbReference type="SUPFAM" id="SSF49879">
    <property type="entry name" value="SMAD/FHA domain"/>
    <property type="match status" value="1"/>
</dbReference>
<comment type="similarity">
    <text evidence="5">Belongs to the TIFA family.</text>
</comment>
<dbReference type="Gene3D" id="2.60.200.20">
    <property type="match status" value="1"/>
</dbReference>
<evidence type="ECO:0000256" key="3">
    <source>
        <dbReference type="ARBA" id="ARBA00022588"/>
    </source>
</evidence>
<evidence type="ECO:0000313" key="8">
    <source>
        <dbReference type="EMBL" id="KAL2079044.1"/>
    </source>
</evidence>
<dbReference type="InterPro" id="IPR008984">
    <property type="entry name" value="SMAD_FHA_dom_sf"/>
</dbReference>
<dbReference type="Proteomes" id="UP001591681">
    <property type="component" value="Unassembled WGS sequence"/>
</dbReference>
<evidence type="ECO:0000259" key="7">
    <source>
        <dbReference type="PROSITE" id="PS50006"/>
    </source>
</evidence>
<keyword evidence="3" id="KW-0399">Innate immunity</keyword>
<dbReference type="GO" id="GO:0045087">
    <property type="term" value="P:innate immune response"/>
    <property type="evidence" value="ECO:0007669"/>
    <property type="project" value="UniProtKB-KW"/>
</dbReference>
<dbReference type="Pfam" id="PF00498">
    <property type="entry name" value="FHA"/>
    <property type="match status" value="1"/>
</dbReference>
<sequence>MAVSQMAETEELLTCLRIQLYHPEPQNLFTYLPMNRRHKQEAEDPVRLGRAAEVCQFALNDSRVSRKQLALQAFRAPGSTEMRFNLQNLSRKACLQVNGIMLGYLNGAELPDKALIRFGRYELLVLREPGDCETHFDVLFEWRGVPPSQEMGVGVANSVPIMDSGGATLLLEAPSNVPSESDENDSL</sequence>
<evidence type="ECO:0000313" key="9">
    <source>
        <dbReference type="Proteomes" id="UP001591681"/>
    </source>
</evidence>
<evidence type="ECO:0000256" key="1">
    <source>
        <dbReference type="ARBA" id="ARBA00004496"/>
    </source>
</evidence>
<dbReference type="PROSITE" id="PS50006">
    <property type="entry name" value="FHA_DOMAIN"/>
    <property type="match status" value="1"/>
</dbReference>
<protein>
    <recommendedName>
        <fullName evidence="6">TRAF-interacting protein with FHA domain-containing protein A</fullName>
    </recommendedName>
</protein>
<name>A0ABD1IWS9_9TELE</name>
<dbReference type="EMBL" id="JBHFQA010000022">
    <property type="protein sequence ID" value="KAL2079044.1"/>
    <property type="molecule type" value="Genomic_DNA"/>
</dbReference>
<dbReference type="PANTHER" id="PTHR31266">
    <property type="entry name" value="TRAF-INTERACTING PROTEIN WITH FHA DOMAIN-CONTAINING PROTEIN A FAMILY MEMBER"/>
    <property type="match status" value="1"/>
</dbReference>
<dbReference type="InterPro" id="IPR033621">
    <property type="entry name" value="TIFA"/>
</dbReference>
<evidence type="ECO:0000256" key="6">
    <source>
        <dbReference type="ARBA" id="ARBA00040160"/>
    </source>
</evidence>
<keyword evidence="9" id="KW-1185">Reference proteome</keyword>
<dbReference type="AlphaFoldDB" id="A0ABD1IWS9"/>
<dbReference type="PANTHER" id="PTHR31266:SF2">
    <property type="entry name" value="TRAF-INTERACTING PROTEIN WITH FHA DOMAIN-CONTAINING PROTEIN A"/>
    <property type="match status" value="1"/>
</dbReference>
<evidence type="ECO:0000256" key="4">
    <source>
        <dbReference type="ARBA" id="ARBA00022859"/>
    </source>
</evidence>
<reference evidence="8 9" key="1">
    <citation type="submission" date="2024-09" db="EMBL/GenBank/DDBJ databases">
        <title>A chromosome-level genome assembly of Gray's grenadier anchovy, Coilia grayii.</title>
        <authorList>
            <person name="Fu Z."/>
        </authorList>
    </citation>
    <scope>NUCLEOTIDE SEQUENCE [LARGE SCALE GENOMIC DNA]</scope>
    <source>
        <strain evidence="8">G4</strain>
        <tissue evidence="8">Muscle</tissue>
    </source>
</reference>
<gene>
    <name evidence="8" type="ORF">ACEWY4_024788</name>
</gene>
<proteinExistence type="inferred from homology"/>
<dbReference type="GO" id="GO:0005737">
    <property type="term" value="C:cytoplasm"/>
    <property type="evidence" value="ECO:0007669"/>
    <property type="project" value="UniProtKB-SubCell"/>
</dbReference>